<gene>
    <name evidence="2" type="ORF">QBC34DRAFT_438558</name>
</gene>
<proteinExistence type="predicted"/>
<sequence length="242" mass="27387">MRTPRTPAPASAQPRPAQEESKDKDEAKSIDWDKSQDDFILTNAGKVKWQVIGAVVGHTANEVEDRWFELRASQRSLPPQPIQAAFSVCGPIQLPMPLQQWSINIQSIHIMNMSVTAAAPAVLVPPATSTPAAPPGSHESQGHRPEGVEPPLSRRQRSIELFHRYLSTVPWALPPRVLRPDALWDEHDCRVLELAAHSWEGYEVTRNRLHIFCDKSWTEEQIRTKLRELWGPNWDRARDLGV</sequence>
<reference evidence="2" key="2">
    <citation type="submission" date="2023-05" db="EMBL/GenBank/DDBJ databases">
        <authorList>
            <consortium name="Lawrence Berkeley National Laboratory"/>
            <person name="Steindorff A."/>
            <person name="Hensen N."/>
            <person name="Bonometti L."/>
            <person name="Westerberg I."/>
            <person name="Brannstrom I.O."/>
            <person name="Guillou S."/>
            <person name="Cros-Aarteil S."/>
            <person name="Calhoun S."/>
            <person name="Haridas S."/>
            <person name="Kuo A."/>
            <person name="Mondo S."/>
            <person name="Pangilinan J."/>
            <person name="Riley R."/>
            <person name="Labutti K."/>
            <person name="Andreopoulos B."/>
            <person name="Lipzen A."/>
            <person name="Chen C."/>
            <person name="Yanf M."/>
            <person name="Daum C."/>
            <person name="Ng V."/>
            <person name="Clum A."/>
            <person name="Ohm R."/>
            <person name="Martin F."/>
            <person name="Silar P."/>
            <person name="Natvig D."/>
            <person name="Lalanne C."/>
            <person name="Gautier V."/>
            <person name="Ament-Velasquez S.L."/>
            <person name="Kruys A."/>
            <person name="Hutchinson M.I."/>
            <person name="Powell A.J."/>
            <person name="Barry K."/>
            <person name="Miller A.N."/>
            <person name="Grigoriev I.V."/>
            <person name="Debuchy R."/>
            <person name="Gladieux P."/>
            <person name="Thoren M.H."/>
            <person name="Johannesson H."/>
        </authorList>
    </citation>
    <scope>NUCLEOTIDE SEQUENCE</scope>
    <source>
        <strain evidence="2">PSN243</strain>
    </source>
</reference>
<evidence type="ECO:0000256" key="1">
    <source>
        <dbReference type="SAM" id="MobiDB-lite"/>
    </source>
</evidence>
<dbReference type="Proteomes" id="UP001321760">
    <property type="component" value="Unassembled WGS sequence"/>
</dbReference>
<name>A0AAV9GNR3_9PEZI</name>
<feature type="region of interest" description="Disordered" evidence="1">
    <location>
        <begin position="126"/>
        <end position="151"/>
    </location>
</feature>
<dbReference type="AlphaFoldDB" id="A0AAV9GNR3"/>
<protein>
    <recommendedName>
        <fullName evidence="4">Myb-like domain-containing protein</fullName>
    </recommendedName>
</protein>
<comment type="caution">
    <text evidence="2">The sequence shown here is derived from an EMBL/GenBank/DDBJ whole genome shotgun (WGS) entry which is preliminary data.</text>
</comment>
<evidence type="ECO:0000313" key="2">
    <source>
        <dbReference type="EMBL" id="KAK4449135.1"/>
    </source>
</evidence>
<feature type="region of interest" description="Disordered" evidence="1">
    <location>
        <begin position="1"/>
        <end position="31"/>
    </location>
</feature>
<evidence type="ECO:0008006" key="4">
    <source>
        <dbReference type="Google" id="ProtNLM"/>
    </source>
</evidence>
<feature type="compositionally biased region" description="Low complexity" evidence="1">
    <location>
        <begin position="1"/>
        <end position="16"/>
    </location>
</feature>
<dbReference type="EMBL" id="MU865939">
    <property type="protein sequence ID" value="KAK4449135.1"/>
    <property type="molecule type" value="Genomic_DNA"/>
</dbReference>
<keyword evidence="3" id="KW-1185">Reference proteome</keyword>
<reference evidence="2" key="1">
    <citation type="journal article" date="2023" name="Mol. Phylogenet. Evol.">
        <title>Genome-scale phylogeny and comparative genomics of the fungal order Sordariales.</title>
        <authorList>
            <person name="Hensen N."/>
            <person name="Bonometti L."/>
            <person name="Westerberg I."/>
            <person name="Brannstrom I.O."/>
            <person name="Guillou S."/>
            <person name="Cros-Aarteil S."/>
            <person name="Calhoun S."/>
            <person name="Haridas S."/>
            <person name="Kuo A."/>
            <person name="Mondo S."/>
            <person name="Pangilinan J."/>
            <person name="Riley R."/>
            <person name="LaButti K."/>
            <person name="Andreopoulos B."/>
            <person name="Lipzen A."/>
            <person name="Chen C."/>
            <person name="Yan M."/>
            <person name="Daum C."/>
            <person name="Ng V."/>
            <person name="Clum A."/>
            <person name="Steindorff A."/>
            <person name="Ohm R.A."/>
            <person name="Martin F."/>
            <person name="Silar P."/>
            <person name="Natvig D.O."/>
            <person name="Lalanne C."/>
            <person name="Gautier V."/>
            <person name="Ament-Velasquez S.L."/>
            <person name="Kruys A."/>
            <person name="Hutchinson M.I."/>
            <person name="Powell A.J."/>
            <person name="Barry K."/>
            <person name="Miller A.N."/>
            <person name="Grigoriev I.V."/>
            <person name="Debuchy R."/>
            <person name="Gladieux P."/>
            <person name="Hiltunen Thoren M."/>
            <person name="Johannesson H."/>
        </authorList>
    </citation>
    <scope>NUCLEOTIDE SEQUENCE</scope>
    <source>
        <strain evidence="2">PSN243</strain>
    </source>
</reference>
<evidence type="ECO:0000313" key="3">
    <source>
        <dbReference type="Proteomes" id="UP001321760"/>
    </source>
</evidence>
<accession>A0AAV9GNR3</accession>
<organism evidence="2 3">
    <name type="scientific">Podospora aff. communis PSN243</name>
    <dbReference type="NCBI Taxonomy" id="3040156"/>
    <lineage>
        <taxon>Eukaryota</taxon>
        <taxon>Fungi</taxon>
        <taxon>Dikarya</taxon>
        <taxon>Ascomycota</taxon>
        <taxon>Pezizomycotina</taxon>
        <taxon>Sordariomycetes</taxon>
        <taxon>Sordariomycetidae</taxon>
        <taxon>Sordariales</taxon>
        <taxon>Podosporaceae</taxon>
        <taxon>Podospora</taxon>
    </lineage>
</organism>
<feature type="compositionally biased region" description="Basic and acidic residues" evidence="1">
    <location>
        <begin position="17"/>
        <end position="31"/>
    </location>
</feature>